<feature type="region of interest" description="Disordered" evidence="1">
    <location>
        <begin position="237"/>
        <end position="271"/>
    </location>
</feature>
<dbReference type="Pfam" id="PF07714">
    <property type="entry name" value="PK_Tyr_Ser-Thr"/>
    <property type="match status" value="1"/>
</dbReference>
<protein>
    <recommendedName>
        <fullName evidence="2">Protein kinase domain-containing protein</fullName>
    </recommendedName>
</protein>
<accession>A0A7S0VXF4</accession>
<dbReference type="SUPFAM" id="SSF56112">
    <property type="entry name" value="Protein kinase-like (PK-like)"/>
    <property type="match status" value="1"/>
</dbReference>
<proteinExistence type="predicted"/>
<dbReference type="Gene3D" id="1.10.510.10">
    <property type="entry name" value="Transferase(Phosphotransferase) domain 1"/>
    <property type="match status" value="1"/>
</dbReference>
<dbReference type="PANTHER" id="PTHR44329">
    <property type="entry name" value="SERINE/THREONINE-PROTEIN KINASE TNNI3K-RELATED"/>
    <property type="match status" value="1"/>
</dbReference>
<dbReference type="AlphaFoldDB" id="A0A7S0VXF4"/>
<feature type="compositionally biased region" description="Polar residues" evidence="1">
    <location>
        <begin position="246"/>
        <end position="271"/>
    </location>
</feature>
<dbReference type="PIRSF" id="PIRSF000654">
    <property type="entry name" value="Integrin-linked_kinase"/>
    <property type="match status" value="1"/>
</dbReference>
<dbReference type="EMBL" id="HBFN01012844">
    <property type="protein sequence ID" value="CAD8793172.1"/>
    <property type="molecule type" value="Transcribed_RNA"/>
</dbReference>
<dbReference type="InterPro" id="IPR001245">
    <property type="entry name" value="Ser-Thr/Tyr_kinase_cat_dom"/>
</dbReference>
<dbReference type="GO" id="GO:0004674">
    <property type="term" value="F:protein serine/threonine kinase activity"/>
    <property type="evidence" value="ECO:0007669"/>
    <property type="project" value="TreeGrafter"/>
</dbReference>
<dbReference type="InterPro" id="IPR000719">
    <property type="entry name" value="Prot_kinase_dom"/>
</dbReference>
<evidence type="ECO:0000259" key="2">
    <source>
        <dbReference type="PROSITE" id="PS50011"/>
    </source>
</evidence>
<sequence>MVDELSYISRLRHPNLVLFLGAVTTSSPQMILTEFLSQGSLEDHVARQKVHNRNAGAKHPWLPTARIVHRWCVDLAKALSFLHSCVPPVTHRDLHPSKCLLQDDLHLKVSDFGMSKTLQLDDVEGKPIIRSSALHCWQAPELLRGDGIFDHTVDLYSMGMIYWFIVHGEKPFSKLPQNTVSHAVCELRQRPSLEGIEDRYGAETVLVMGRLWEHQPELRMRAEEVVDEMEACQRRLAPARCDSHGSGPTISGGRTPTSPESGSHTKQCAVQ</sequence>
<reference evidence="3" key="1">
    <citation type="submission" date="2021-01" db="EMBL/GenBank/DDBJ databases">
        <authorList>
            <person name="Corre E."/>
            <person name="Pelletier E."/>
            <person name="Niang G."/>
            <person name="Scheremetjew M."/>
            <person name="Finn R."/>
            <person name="Kale V."/>
            <person name="Holt S."/>
            <person name="Cochrane G."/>
            <person name="Meng A."/>
            <person name="Brown T."/>
            <person name="Cohen L."/>
        </authorList>
    </citation>
    <scope>NUCLEOTIDE SEQUENCE</scope>
    <source>
        <strain evidence="3">CCMP443</strain>
    </source>
</reference>
<gene>
    <name evidence="3" type="ORF">HTEP1355_LOCUS7377</name>
</gene>
<feature type="domain" description="Protein kinase" evidence="2">
    <location>
        <begin position="1"/>
        <end position="236"/>
    </location>
</feature>
<name>A0A7S0VXF4_9CRYP</name>
<dbReference type="InterPro" id="IPR051681">
    <property type="entry name" value="Ser/Thr_Kinases-Pseudokinases"/>
</dbReference>
<dbReference type="GO" id="GO:0005524">
    <property type="term" value="F:ATP binding"/>
    <property type="evidence" value="ECO:0007669"/>
    <property type="project" value="InterPro"/>
</dbReference>
<organism evidence="3">
    <name type="scientific">Hemiselmis tepida</name>
    <dbReference type="NCBI Taxonomy" id="464990"/>
    <lineage>
        <taxon>Eukaryota</taxon>
        <taxon>Cryptophyceae</taxon>
        <taxon>Cryptomonadales</taxon>
        <taxon>Hemiselmidaceae</taxon>
        <taxon>Hemiselmis</taxon>
    </lineage>
</organism>
<dbReference type="InterPro" id="IPR011009">
    <property type="entry name" value="Kinase-like_dom_sf"/>
</dbReference>
<evidence type="ECO:0000313" key="3">
    <source>
        <dbReference type="EMBL" id="CAD8793172.1"/>
    </source>
</evidence>
<evidence type="ECO:0000256" key="1">
    <source>
        <dbReference type="SAM" id="MobiDB-lite"/>
    </source>
</evidence>
<dbReference type="PROSITE" id="PS50011">
    <property type="entry name" value="PROTEIN_KINASE_DOM"/>
    <property type="match status" value="1"/>
</dbReference>